<evidence type="ECO:0000259" key="5">
    <source>
        <dbReference type="PROSITE" id="PS50977"/>
    </source>
</evidence>
<evidence type="ECO:0000256" key="4">
    <source>
        <dbReference type="PROSITE-ProRule" id="PRU00335"/>
    </source>
</evidence>
<comment type="caution">
    <text evidence="6">The sequence shown here is derived from an EMBL/GenBank/DDBJ whole genome shotgun (WGS) entry which is preliminary data.</text>
</comment>
<dbReference type="Pfam" id="PF00440">
    <property type="entry name" value="TetR_N"/>
    <property type="match status" value="1"/>
</dbReference>
<name>A0A7Y9KJT0_9MICO</name>
<dbReference type="SUPFAM" id="SSF48498">
    <property type="entry name" value="Tetracyclin repressor-like, C-terminal domain"/>
    <property type="match status" value="1"/>
</dbReference>
<dbReference type="AlphaFoldDB" id="A0A7Y9KJT0"/>
<gene>
    <name evidence="6" type="ORF">BJ991_002014</name>
</gene>
<protein>
    <submittedName>
        <fullName evidence="6">AcrR family transcriptional regulator</fullName>
    </submittedName>
</protein>
<dbReference type="SUPFAM" id="SSF46689">
    <property type="entry name" value="Homeodomain-like"/>
    <property type="match status" value="1"/>
</dbReference>
<dbReference type="PROSITE" id="PS50977">
    <property type="entry name" value="HTH_TETR_2"/>
    <property type="match status" value="1"/>
</dbReference>
<dbReference type="InterPro" id="IPR009057">
    <property type="entry name" value="Homeodomain-like_sf"/>
</dbReference>
<evidence type="ECO:0000256" key="2">
    <source>
        <dbReference type="ARBA" id="ARBA00023125"/>
    </source>
</evidence>
<keyword evidence="3" id="KW-0804">Transcription</keyword>
<proteinExistence type="predicted"/>
<keyword evidence="7" id="KW-1185">Reference proteome</keyword>
<dbReference type="RefSeq" id="WP_179489658.1">
    <property type="nucleotide sequence ID" value="NZ_JACCBV010000001.1"/>
</dbReference>
<feature type="domain" description="HTH tetR-type" evidence="5">
    <location>
        <begin position="11"/>
        <end position="71"/>
    </location>
</feature>
<evidence type="ECO:0000313" key="6">
    <source>
        <dbReference type="EMBL" id="NYE19986.1"/>
    </source>
</evidence>
<accession>A0A7Y9KJT0</accession>
<dbReference type="GO" id="GO:0003700">
    <property type="term" value="F:DNA-binding transcription factor activity"/>
    <property type="evidence" value="ECO:0007669"/>
    <property type="project" value="TreeGrafter"/>
</dbReference>
<dbReference type="Proteomes" id="UP000576969">
    <property type="component" value="Unassembled WGS sequence"/>
</dbReference>
<dbReference type="InterPro" id="IPR001647">
    <property type="entry name" value="HTH_TetR"/>
</dbReference>
<dbReference type="InterPro" id="IPR050109">
    <property type="entry name" value="HTH-type_TetR-like_transc_reg"/>
</dbReference>
<evidence type="ECO:0000256" key="1">
    <source>
        <dbReference type="ARBA" id="ARBA00023015"/>
    </source>
</evidence>
<dbReference type="Gene3D" id="1.10.357.10">
    <property type="entry name" value="Tetracycline Repressor, domain 2"/>
    <property type="match status" value="1"/>
</dbReference>
<dbReference type="InterPro" id="IPR036271">
    <property type="entry name" value="Tet_transcr_reg_TetR-rel_C_sf"/>
</dbReference>
<dbReference type="GO" id="GO:0000976">
    <property type="term" value="F:transcription cis-regulatory region binding"/>
    <property type="evidence" value="ECO:0007669"/>
    <property type="project" value="TreeGrafter"/>
</dbReference>
<evidence type="ECO:0000256" key="3">
    <source>
        <dbReference type="ARBA" id="ARBA00023163"/>
    </source>
</evidence>
<evidence type="ECO:0000313" key="7">
    <source>
        <dbReference type="Proteomes" id="UP000576969"/>
    </source>
</evidence>
<reference evidence="6 7" key="1">
    <citation type="submission" date="2020-07" db="EMBL/GenBank/DDBJ databases">
        <title>Sequencing the genomes of 1000 actinobacteria strains.</title>
        <authorList>
            <person name="Klenk H.-P."/>
        </authorList>
    </citation>
    <scope>NUCLEOTIDE SEQUENCE [LARGE SCALE GENOMIC DNA]</scope>
    <source>
        <strain evidence="6 7">DSM 24662</strain>
    </source>
</reference>
<dbReference type="PANTHER" id="PTHR30055">
    <property type="entry name" value="HTH-TYPE TRANSCRIPTIONAL REGULATOR RUTR"/>
    <property type="match status" value="1"/>
</dbReference>
<organism evidence="6 7">
    <name type="scientific">Microbacterium immunditiarum</name>
    <dbReference type="NCBI Taxonomy" id="337480"/>
    <lineage>
        <taxon>Bacteria</taxon>
        <taxon>Bacillati</taxon>
        <taxon>Actinomycetota</taxon>
        <taxon>Actinomycetes</taxon>
        <taxon>Micrococcales</taxon>
        <taxon>Microbacteriaceae</taxon>
        <taxon>Microbacterium</taxon>
    </lineage>
</organism>
<keyword evidence="2 4" id="KW-0238">DNA-binding</keyword>
<feature type="DNA-binding region" description="H-T-H motif" evidence="4">
    <location>
        <begin position="34"/>
        <end position="53"/>
    </location>
</feature>
<dbReference type="EMBL" id="JACCBV010000001">
    <property type="protein sequence ID" value="NYE19986.1"/>
    <property type="molecule type" value="Genomic_DNA"/>
</dbReference>
<keyword evidence="1" id="KW-0805">Transcription regulation</keyword>
<dbReference type="PANTHER" id="PTHR30055:SF238">
    <property type="entry name" value="MYCOFACTOCIN BIOSYNTHESIS TRANSCRIPTIONAL REGULATOR MFTR-RELATED"/>
    <property type="match status" value="1"/>
</dbReference>
<sequence>MPAPRSTEATSRLRADLLGHARTLVRRDGPSALTMRALAQEAGCSVGLAYKVFADREEIVIELITLELDDLVEQFDEWLAETAQHSVSANLDRYATILLDSPTAGLVHAELMDARIVDVRLAAATRDSAFLASLHTTVPDYLRLEQRRGRVRADVDADAFGFLITSAIHNLIAAGSAYPRPTRAELTAILDRVAQTIT</sequence>